<name>A0ABV7WU48_9GAMM</name>
<dbReference type="EC" id="1.2.1.70" evidence="3 8"/>
<dbReference type="Pfam" id="PF05201">
    <property type="entry name" value="GlutR_N"/>
    <property type="match status" value="1"/>
</dbReference>
<dbReference type="Pfam" id="PF01488">
    <property type="entry name" value="Shikimate_DH"/>
    <property type="match status" value="1"/>
</dbReference>
<evidence type="ECO:0000313" key="14">
    <source>
        <dbReference type="Proteomes" id="UP001595710"/>
    </source>
</evidence>
<feature type="domain" description="Quinate/shikimate 5-dehydrogenase/glutamyl-tRNA reductase" evidence="11">
    <location>
        <begin position="178"/>
        <end position="312"/>
    </location>
</feature>
<dbReference type="InterPro" id="IPR015896">
    <property type="entry name" value="4pyrrol_synth_GluRdtase_dimer"/>
</dbReference>
<dbReference type="Proteomes" id="UP001595710">
    <property type="component" value="Unassembled WGS sequence"/>
</dbReference>
<feature type="binding site" evidence="8">
    <location>
        <begin position="55"/>
        <end position="58"/>
    </location>
    <ligand>
        <name>substrate</name>
    </ligand>
</feature>
<dbReference type="PANTHER" id="PTHR43013">
    <property type="entry name" value="GLUTAMYL-TRNA REDUCTASE"/>
    <property type="match status" value="1"/>
</dbReference>
<evidence type="ECO:0000313" key="13">
    <source>
        <dbReference type="EMBL" id="MFC3702361.1"/>
    </source>
</evidence>
<gene>
    <name evidence="8 13" type="primary">hemA</name>
    <name evidence="13" type="ORF">ACFOND_11980</name>
</gene>
<dbReference type="Gene3D" id="3.30.460.30">
    <property type="entry name" value="Glutamyl-tRNA reductase, N-terminal domain"/>
    <property type="match status" value="1"/>
</dbReference>
<keyword evidence="14" id="KW-1185">Reference proteome</keyword>
<comment type="pathway">
    <text evidence="1 8 9">Porphyrin-containing compound metabolism; protoporphyrin-IX biosynthesis; 5-aminolevulinate from L-glutamyl-tRNA(Glu): step 1/2.</text>
</comment>
<evidence type="ECO:0000256" key="7">
    <source>
        <dbReference type="ARBA" id="ARBA00047464"/>
    </source>
</evidence>
<dbReference type="CDD" id="cd05213">
    <property type="entry name" value="NAD_bind_Glutamyl_tRNA_reduct"/>
    <property type="match status" value="1"/>
</dbReference>
<dbReference type="InterPro" id="IPR006151">
    <property type="entry name" value="Shikm_DH/Glu-tRNA_Rdtase"/>
</dbReference>
<dbReference type="Pfam" id="PF00745">
    <property type="entry name" value="GlutR_dimer"/>
    <property type="match status" value="1"/>
</dbReference>
<evidence type="ECO:0000259" key="10">
    <source>
        <dbReference type="Pfam" id="PF00745"/>
    </source>
</evidence>
<feature type="domain" description="Tetrapyrrole biosynthesis glutamyl-tRNA reductase dimerisation" evidence="10">
    <location>
        <begin position="326"/>
        <end position="412"/>
    </location>
</feature>
<dbReference type="GO" id="GO:0008883">
    <property type="term" value="F:glutamyl-tRNA reductase activity"/>
    <property type="evidence" value="ECO:0007669"/>
    <property type="project" value="UniProtKB-EC"/>
</dbReference>
<evidence type="ECO:0000256" key="3">
    <source>
        <dbReference type="ARBA" id="ARBA00012970"/>
    </source>
</evidence>
<evidence type="ECO:0000256" key="5">
    <source>
        <dbReference type="ARBA" id="ARBA00023002"/>
    </source>
</evidence>
<comment type="subunit">
    <text evidence="8">Homodimer.</text>
</comment>
<dbReference type="PROSITE" id="PS00747">
    <property type="entry name" value="GLUTR"/>
    <property type="match status" value="1"/>
</dbReference>
<comment type="caution">
    <text evidence="13">The sequence shown here is derived from an EMBL/GenBank/DDBJ whole genome shotgun (WGS) entry which is preliminary data.</text>
</comment>
<comment type="function">
    <text evidence="8">Catalyzes the NADPH-dependent reduction of glutamyl-tRNA(Glu) to glutamate 1-semialdehyde (GSA).</text>
</comment>
<dbReference type="RefSeq" id="WP_290281329.1">
    <property type="nucleotide sequence ID" value="NZ_JAUFQI010000001.1"/>
</dbReference>
<dbReference type="Gene3D" id="3.40.50.720">
    <property type="entry name" value="NAD(P)-binding Rossmann-like Domain"/>
    <property type="match status" value="1"/>
</dbReference>
<dbReference type="PIRSF" id="PIRSF000445">
    <property type="entry name" value="4pyrrol_synth_GluRdtase"/>
    <property type="match status" value="1"/>
</dbReference>
<comment type="miscellaneous">
    <text evidence="8">During catalysis, the active site Cys acts as a nucleophile attacking the alpha-carbonyl group of tRNA-bound glutamate with the formation of a thioester intermediate between enzyme and glutamate, and the concomitant release of tRNA(Glu). The thioester intermediate is finally reduced by direct hydride transfer from NADPH, to form the product GSA.</text>
</comment>
<proteinExistence type="inferred from homology"/>
<feature type="binding site" evidence="8">
    <location>
        <begin position="120"/>
        <end position="122"/>
    </location>
    <ligand>
        <name>substrate</name>
    </ligand>
</feature>
<accession>A0ABV7WU48</accession>
<sequence length="425" mass="47020">MRHHQGMSLLAIGINHNTASVEVREKVSFMPETMSESLQSIQQLPGISETVILSTCNRSEIYCYVEQAEQSAQAVVKWLADTHHLDPVSLQKCTYVHTDQQAVGHISKVASGLDSMVLGEPQILGQLKSAYAVAKEYKTVGSMLNFVFQHSFKVAKQVRTETAIGENAVSVAFAAVSLSTRIFEDLSKCSALLVGAGETIDLVARHLREKGLTNLTVANRTLARAENLAKEFSARACLLSDIPEELPKADIVISSTASQLPLIGKGMVERALKQRKHKPMFMVDIAVPRDIEHEVGDLNDVFLYTVDDLRSVIEDNRRSRQVAAQEAERIIERQTRSFVSQVNVRESGQLIRTMRDNAQQVKQSELEKAKKAIASGEDPEAVMQLLAHNITNKLMHSPTIALRKAFEEGDPQASDWAIKLSDIKP</sequence>
<protein>
    <recommendedName>
        <fullName evidence="3 8">Glutamyl-tRNA reductase</fullName>
        <shortName evidence="8">GluTR</shortName>
        <ecNumber evidence="3 8">1.2.1.70</ecNumber>
    </recommendedName>
</protein>
<feature type="active site" description="Nucleophile" evidence="8">
    <location>
        <position position="56"/>
    </location>
</feature>
<feature type="binding site" evidence="8">
    <location>
        <position position="126"/>
    </location>
    <ligand>
        <name>substrate</name>
    </ligand>
</feature>
<keyword evidence="6 8" id="KW-0627">Porphyrin biosynthesis</keyword>
<dbReference type="InterPro" id="IPR036453">
    <property type="entry name" value="GluRdtase_dimer_dom_sf"/>
</dbReference>
<feature type="domain" description="Glutamyl-tRNA reductase N-terminal" evidence="12">
    <location>
        <begin position="12"/>
        <end position="162"/>
    </location>
</feature>
<keyword evidence="4 8" id="KW-0521">NADP</keyword>
<evidence type="ECO:0000256" key="8">
    <source>
        <dbReference type="HAMAP-Rule" id="MF_00087"/>
    </source>
</evidence>
<organism evidence="13 14">
    <name type="scientific">Reinekea marina</name>
    <dbReference type="NCBI Taxonomy" id="1310421"/>
    <lineage>
        <taxon>Bacteria</taxon>
        <taxon>Pseudomonadati</taxon>
        <taxon>Pseudomonadota</taxon>
        <taxon>Gammaproteobacteria</taxon>
        <taxon>Oceanospirillales</taxon>
        <taxon>Saccharospirillaceae</taxon>
        <taxon>Reinekea</taxon>
    </lineage>
</organism>
<comment type="domain">
    <text evidence="8">Possesses an unusual extended V-shaped dimeric structure with each monomer consisting of three distinct domains arranged along a curved 'spinal' alpha-helix. The N-terminal catalytic domain specifically recognizes the glutamate moiety of the substrate. The second domain is the NADPH-binding domain, and the third C-terminal domain is responsible for dimerization.</text>
</comment>
<dbReference type="InterPro" id="IPR036343">
    <property type="entry name" value="GluRdtase_N_sf"/>
</dbReference>
<dbReference type="InterPro" id="IPR018214">
    <property type="entry name" value="GluRdtase_CS"/>
</dbReference>
<feature type="site" description="Important for activity" evidence="8">
    <location>
        <position position="105"/>
    </location>
</feature>
<dbReference type="HAMAP" id="MF_00087">
    <property type="entry name" value="Glu_tRNA_reductase"/>
    <property type="match status" value="1"/>
</dbReference>
<dbReference type="NCBIfam" id="TIGR01035">
    <property type="entry name" value="hemA"/>
    <property type="match status" value="1"/>
</dbReference>
<dbReference type="InterPro" id="IPR015895">
    <property type="entry name" value="4pyrrol_synth_GluRdtase_N"/>
</dbReference>
<comment type="catalytic activity">
    <reaction evidence="7 8 9">
        <text>(S)-4-amino-5-oxopentanoate + tRNA(Glu) + NADP(+) = L-glutamyl-tRNA(Glu) + NADPH + H(+)</text>
        <dbReference type="Rhea" id="RHEA:12344"/>
        <dbReference type="Rhea" id="RHEA-COMP:9663"/>
        <dbReference type="Rhea" id="RHEA-COMP:9680"/>
        <dbReference type="ChEBI" id="CHEBI:15378"/>
        <dbReference type="ChEBI" id="CHEBI:57501"/>
        <dbReference type="ChEBI" id="CHEBI:57783"/>
        <dbReference type="ChEBI" id="CHEBI:58349"/>
        <dbReference type="ChEBI" id="CHEBI:78442"/>
        <dbReference type="ChEBI" id="CHEBI:78520"/>
        <dbReference type="EC" id="1.2.1.70"/>
    </reaction>
</comment>
<evidence type="ECO:0000256" key="4">
    <source>
        <dbReference type="ARBA" id="ARBA00022857"/>
    </source>
</evidence>
<evidence type="ECO:0000256" key="9">
    <source>
        <dbReference type="RuleBase" id="RU000584"/>
    </source>
</evidence>
<evidence type="ECO:0000259" key="12">
    <source>
        <dbReference type="Pfam" id="PF05201"/>
    </source>
</evidence>
<evidence type="ECO:0000259" key="11">
    <source>
        <dbReference type="Pfam" id="PF01488"/>
    </source>
</evidence>
<dbReference type="SUPFAM" id="SSF69075">
    <property type="entry name" value="Glutamyl tRNA-reductase dimerization domain"/>
    <property type="match status" value="1"/>
</dbReference>
<dbReference type="PANTHER" id="PTHR43013:SF1">
    <property type="entry name" value="GLUTAMYL-TRNA REDUCTASE"/>
    <property type="match status" value="1"/>
</dbReference>
<evidence type="ECO:0000256" key="1">
    <source>
        <dbReference type="ARBA" id="ARBA00005059"/>
    </source>
</evidence>
<dbReference type="SUPFAM" id="SSF51735">
    <property type="entry name" value="NAD(P)-binding Rossmann-fold domains"/>
    <property type="match status" value="1"/>
</dbReference>
<evidence type="ECO:0000256" key="6">
    <source>
        <dbReference type="ARBA" id="ARBA00023244"/>
    </source>
</evidence>
<dbReference type="InterPro" id="IPR000343">
    <property type="entry name" value="4pyrrol_synth_GluRdtase"/>
</dbReference>
<keyword evidence="5 8" id="KW-0560">Oxidoreductase</keyword>
<dbReference type="InterPro" id="IPR036291">
    <property type="entry name" value="NAD(P)-bd_dom_sf"/>
</dbReference>
<comment type="similarity">
    <text evidence="2 8 9">Belongs to the glutamyl-tRNA reductase family.</text>
</comment>
<dbReference type="EMBL" id="JBHRYN010000012">
    <property type="protein sequence ID" value="MFC3702361.1"/>
    <property type="molecule type" value="Genomic_DNA"/>
</dbReference>
<feature type="binding site" evidence="8">
    <location>
        <position position="115"/>
    </location>
    <ligand>
        <name>substrate</name>
    </ligand>
</feature>
<feature type="binding site" evidence="8">
    <location>
        <begin position="195"/>
        <end position="200"/>
    </location>
    <ligand>
        <name>NADP(+)</name>
        <dbReference type="ChEBI" id="CHEBI:58349"/>
    </ligand>
</feature>
<dbReference type="SUPFAM" id="SSF69742">
    <property type="entry name" value="Glutamyl tRNA-reductase catalytic, N-terminal domain"/>
    <property type="match status" value="1"/>
</dbReference>
<reference evidence="14" key="1">
    <citation type="journal article" date="2019" name="Int. J. Syst. Evol. Microbiol.">
        <title>The Global Catalogue of Microorganisms (GCM) 10K type strain sequencing project: providing services to taxonomists for standard genome sequencing and annotation.</title>
        <authorList>
            <consortium name="The Broad Institute Genomics Platform"/>
            <consortium name="The Broad Institute Genome Sequencing Center for Infectious Disease"/>
            <person name="Wu L."/>
            <person name="Ma J."/>
        </authorList>
    </citation>
    <scope>NUCLEOTIDE SEQUENCE [LARGE SCALE GENOMIC DNA]</scope>
    <source>
        <strain evidence="14">CECT 8288</strain>
    </source>
</reference>
<evidence type="ECO:0000256" key="2">
    <source>
        <dbReference type="ARBA" id="ARBA00005916"/>
    </source>
</evidence>